<dbReference type="RefSeq" id="WP_341981445.1">
    <property type="nucleotide sequence ID" value="NZ_JBBYAF010000008.1"/>
</dbReference>
<dbReference type="Proteomes" id="UP001389717">
    <property type="component" value="Unassembled WGS sequence"/>
</dbReference>
<keyword evidence="2" id="KW-1185">Reference proteome</keyword>
<evidence type="ECO:0000313" key="2">
    <source>
        <dbReference type="Proteomes" id="UP001389717"/>
    </source>
</evidence>
<dbReference type="EMBL" id="JBBYAF010000008">
    <property type="protein sequence ID" value="MEL3971792.1"/>
    <property type="molecule type" value="Genomic_DNA"/>
</dbReference>
<protein>
    <submittedName>
        <fullName evidence="1">Uncharacterized protein</fullName>
    </submittedName>
</protein>
<comment type="caution">
    <text evidence="1">The sequence shown here is derived from an EMBL/GenBank/DDBJ whole genome shotgun (WGS) entry which is preliminary data.</text>
</comment>
<reference evidence="1 2" key="1">
    <citation type="submission" date="2024-04" db="EMBL/GenBank/DDBJ databases">
        <title>Bacillus oryzaecorticis sp. nov., a moderately halophilic bacterium isolated from rice husks.</title>
        <authorList>
            <person name="Zhu H.-S."/>
        </authorList>
    </citation>
    <scope>NUCLEOTIDE SEQUENCE [LARGE SCALE GENOMIC DNA]</scope>
    <source>
        <strain evidence="1 2">ZC255</strain>
    </source>
</reference>
<sequence>MAKDKKDYQFLPDTNFEGRGSLFLDVDRFINEGMSGGSVHMRDDSTNIGEATLITDHEEPPAHS</sequence>
<name>A0ABU9K719_9BACI</name>
<organism evidence="1 2">
    <name type="scientific">Rossellomorea oryzaecorticis</name>
    <dbReference type="NCBI Taxonomy" id="1396505"/>
    <lineage>
        <taxon>Bacteria</taxon>
        <taxon>Bacillati</taxon>
        <taxon>Bacillota</taxon>
        <taxon>Bacilli</taxon>
        <taxon>Bacillales</taxon>
        <taxon>Bacillaceae</taxon>
        <taxon>Rossellomorea</taxon>
    </lineage>
</organism>
<proteinExistence type="predicted"/>
<gene>
    <name evidence="1" type="ORF">AAEO50_05800</name>
</gene>
<evidence type="ECO:0000313" key="1">
    <source>
        <dbReference type="EMBL" id="MEL3971792.1"/>
    </source>
</evidence>
<accession>A0ABU9K719</accession>